<dbReference type="AlphaFoldDB" id="A0A978V9K1"/>
<gene>
    <name evidence="1" type="ORF">FEM48_Zijuj06G0135200</name>
</gene>
<organism evidence="1 2">
    <name type="scientific">Ziziphus jujuba var. spinosa</name>
    <dbReference type="NCBI Taxonomy" id="714518"/>
    <lineage>
        <taxon>Eukaryota</taxon>
        <taxon>Viridiplantae</taxon>
        <taxon>Streptophyta</taxon>
        <taxon>Embryophyta</taxon>
        <taxon>Tracheophyta</taxon>
        <taxon>Spermatophyta</taxon>
        <taxon>Magnoliopsida</taxon>
        <taxon>eudicotyledons</taxon>
        <taxon>Gunneridae</taxon>
        <taxon>Pentapetalae</taxon>
        <taxon>rosids</taxon>
        <taxon>fabids</taxon>
        <taxon>Rosales</taxon>
        <taxon>Rhamnaceae</taxon>
        <taxon>Paliureae</taxon>
        <taxon>Ziziphus</taxon>
    </lineage>
</organism>
<name>A0A978V9K1_ZIZJJ</name>
<evidence type="ECO:0000313" key="2">
    <source>
        <dbReference type="Proteomes" id="UP000813462"/>
    </source>
</evidence>
<proteinExistence type="predicted"/>
<dbReference type="PANTHER" id="PTHR47076:SF1">
    <property type="entry name" value="NHL DOMAIN PROTEIN"/>
    <property type="match status" value="1"/>
</dbReference>
<dbReference type="EMBL" id="JAEACU010000006">
    <property type="protein sequence ID" value="KAH7524586.1"/>
    <property type="molecule type" value="Genomic_DNA"/>
</dbReference>
<dbReference type="Proteomes" id="UP000813462">
    <property type="component" value="Unassembled WGS sequence"/>
</dbReference>
<dbReference type="OrthoDB" id="1145787at2759"/>
<dbReference type="PANTHER" id="PTHR47076">
    <property type="entry name" value="NHL DOMAIN PROTEIN"/>
    <property type="match status" value="1"/>
</dbReference>
<sequence length="157" mass="17547">MATQLHDKVVEDVDDMENEETASAACWSSGCGGCMQGLFGFRWCMKNNNNGCSRAYLLGRRQGEEEEGLTAAVVKETWLVKKAKTIKEVSEVLAGPKWKNLIRSINKKKKMQFQYDPESYALNFDDGVHVQTEPDSAYLKFSSRYSAAPALGINIKP</sequence>
<evidence type="ECO:0000313" key="1">
    <source>
        <dbReference type="EMBL" id="KAH7524586.1"/>
    </source>
</evidence>
<comment type="caution">
    <text evidence="1">The sequence shown here is derived from an EMBL/GenBank/DDBJ whole genome shotgun (WGS) entry which is preliminary data.</text>
</comment>
<accession>A0A978V9K1</accession>
<protein>
    <submittedName>
        <fullName evidence="1">Uncharacterized protein</fullName>
    </submittedName>
</protein>
<reference evidence="1" key="1">
    <citation type="journal article" date="2021" name="Front. Plant Sci.">
        <title>Chromosome-Scale Genome Assembly for Chinese Sour Jujube and Insights Into Its Genome Evolution and Domestication Signature.</title>
        <authorList>
            <person name="Shen L.-Y."/>
            <person name="Luo H."/>
            <person name="Wang X.-L."/>
            <person name="Wang X.-M."/>
            <person name="Qiu X.-J."/>
            <person name="Liu H."/>
            <person name="Zhou S.-S."/>
            <person name="Jia K.-H."/>
            <person name="Nie S."/>
            <person name="Bao Y.-T."/>
            <person name="Zhang R.-G."/>
            <person name="Yun Q.-Z."/>
            <person name="Chai Y.-H."/>
            <person name="Lu J.-Y."/>
            <person name="Li Y."/>
            <person name="Zhao S.-W."/>
            <person name="Mao J.-F."/>
            <person name="Jia S.-G."/>
            <person name="Mao Y.-M."/>
        </authorList>
    </citation>
    <scope>NUCLEOTIDE SEQUENCE</scope>
    <source>
        <strain evidence="1">AT0</strain>
        <tissue evidence="1">Leaf</tissue>
    </source>
</reference>